<evidence type="ECO:0000313" key="6">
    <source>
        <dbReference type="Proteomes" id="UP001365542"/>
    </source>
</evidence>
<feature type="region of interest" description="Disordered" evidence="2">
    <location>
        <begin position="1"/>
        <end position="24"/>
    </location>
</feature>
<dbReference type="InterPro" id="IPR037291">
    <property type="entry name" value="DUF4139"/>
</dbReference>
<evidence type="ECO:0000256" key="2">
    <source>
        <dbReference type="SAM" id="MobiDB-lite"/>
    </source>
</evidence>
<dbReference type="PANTHER" id="PTHR31005:SF8">
    <property type="entry name" value="DUF4139 DOMAIN-CONTAINING PROTEIN"/>
    <property type="match status" value="1"/>
</dbReference>
<keyword evidence="1" id="KW-0175">Coiled coil</keyword>
<feature type="compositionally biased region" description="Acidic residues" evidence="2">
    <location>
        <begin position="124"/>
        <end position="149"/>
    </location>
</feature>
<accession>A0AAV9XCE2</accession>
<feature type="region of interest" description="Disordered" evidence="2">
    <location>
        <begin position="108"/>
        <end position="149"/>
    </location>
</feature>
<feature type="region of interest" description="Disordered" evidence="2">
    <location>
        <begin position="238"/>
        <end position="276"/>
    </location>
</feature>
<proteinExistence type="predicted"/>
<feature type="compositionally biased region" description="Basic and acidic residues" evidence="2">
    <location>
        <begin position="257"/>
        <end position="273"/>
    </location>
</feature>
<comment type="caution">
    <text evidence="5">The sequence shown here is derived from an EMBL/GenBank/DDBJ whole genome shotgun (WGS) entry which is preliminary data.</text>
</comment>
<dbReference type="PANTHER" id="PTHR31005">
    <property type="entry name" value="DUF4139 DOMAIN-CONTAINING PROTEIN"/>
    <property type="match status" value="1"/>
</dbReference>
<feature type="domain" description="DUF4140" evidence="4">
    <location>
        <begin position="46"/>
        <end position="183"/>
    </location>
</feature>
<feature type="region of interest" description="Disordered" evidence="2">
    <location>
        <begin position="484"/>
        <end position="513"/>
    </location>
</feature>
<reference evidence="5 6" key="1">
    <citation type="submission" date="2019-10" db="EMBL/GenBank/DDBJ databases">
        <authorList>
            <person name="Palmer J.M."/>
        </authorList>
    </citation>
    <scope>NUCLEOTIDE SEQUENCE [LARGE SCALE GENOMIC DNA]</scope>
    <source>
        <strain evidence="5 6">TWF694</strain>
    </source>
</reference>
<dbReference type="Pfam" id="PF13600">
    <property type="entry name" value="DUF4140"/>
    <property type="match status" value="1"/>
</dbReference>
<evidence type="ECO:0008006" key="7">
    <source>
        <dbReference type="Google" id="ProtNLM"/>
    </source>
</evidence>
<gene>
    <name evidence="5" type="ORF">TWF694_009687</name>
</gene>
<dbReference type="InterPro" id="IPR025554">
    <property type="entry name" value="DUF4140"/>
</dbReference>
<dbReference type="InterPro" id="IPR011935">
    <property type="entry name" value="CHP02231"/>
</dbReference>
<dbReference type="EMBL" id="JAVHJO010000006">
    <property type="protein sequence ID" value="KAK6539464.1"/>
    <property type="molecule type" value="Genomic_DNA"/>
</dbReference>
<feature type="compositionally biased region" description="Low complexity" evidence="2">
    <location>
        <begin position="484"/>
        <end position="496"/>
    </location>
</feature>
<evidence type="ECO:0000259" key="4">
    <source>
        <dbReference type="Pfam" id="PF13600"/>
    </source>
</evidence>
<evidence type="ECO:0000259" key="3">
    <source>
        <dbReference type="Pfam" id="PF13598"/>
    </source>
</evidence>
<dbReference type="Pfam" id="PF13598">
    <property type="entry name" value="DUF4139"/>
    <property type="match status" value="1"/>
</dbReference>
<evidence type="ECO:0000256" key="1">
    <source>
        <dbReference type="SAM" id="Coils"/>
    </source>
</evidence>
<evidence type="ECO:0000313" key="5">
    <source>
        <dbReference type="EMBL" id="KAK6539464.1"/>
    </source>
</evidence>
<name>A0AAV9XCE2_9PEZI</name>
<feature type="domain" description="DUF4139" evidence="3">
    <location>
        <begin position="303"/>
        <end position="838"/>
    </location>
</feature>
<organism evidence="5 6">
    <name type="scientific">Orbilia ellipsospora</name>
    <dbReference type="NCBI Taxonomy" id="2528407"/>
    <lineage>
        <taxon>Eukaryota</taxon>
        <taxon>Fungi</taxon>
        <taxon>Dikarya</taxon>
        <taxon>Ascomycota</taxon>
        <taxon>Pezizomycotina</taxon>
        <taxon>Orbiliomycetes</taxon>
        <taxon>Orbiliales</taxon>
        <taxon>Orbiliaceae</taxon>
        <taxon>Orbilia</taxon>
    </lineage>
</organism>
<dbReference type="AlphaFoldDB" id="A0AAV9XCE2"/>
<feature type="coiled-coil region" evidence="1">
    <location>
        <begin position="152"/>
        <end position="186"/>
    </location>
</feature>
<dbReference type="Proteomes" id="UP001365542">
    <property type="component" value="Unassembled WGS sequence"/>
</dbReference>
<sequence>MARDPETSTSIKGKEAEVVKESTAAGTFEDPHKLVFDIKDLCANSVVLYPDQAQITRDIDNVHLQTGVNEITIKNLTGWCQEHSIKVEGKGDAIITDMVVENVMRPIPYTGWFGQPPQNNTPSSDDEDEESQQESESESDLDPEDDPDFSEVRAINEQIRDIRLQIDDAQEEVKNAETQLAALERYGATITAEWAQPEIMTQFLDAYQQNRKILYAQNKTAKLNLSNLQKELAKKEKEKLKTAKKPTAAKAKIAKQKAKERSKKDEAKREKLAQKNANMSLRPNHSYRVKVMVEANADTEASLTLIYLVNNAQWYPRYDLRLDSIAKTGQVIYRAHFENKTYETWRDAKITFSSSAQTFGGLREMVPSLAPWTLSLSKGQNANSEDNTAGLYSIKEQQELAKKGVMFGNKNARNKMNAQQGHILNDYQMKLMLLEQQNKKRLMMARRDDPQILHSQSNSPAQQQALFNQQQVLGNQLQAQAQQQQQQQQKHLARQQMVNNQRPSQQHYQQIQQQQQQDIVQAQAHVPSNIALSNAAGLFGGGAFGASTLGDMPLQPQTAPAPTGFGAAATGFGAAVATGFSEKPENESSDDDEASTLAPARNAMLVAESSSSESYGMTTTYDISGFKTIKSSPLVRRQVIGTIDIPAVNFTSVAVAKLRSAAFLKARFKNTSKHTFLRGTAGLTVDGSFLGQTTIPHCPPDDTISLSLGVDTGVHVSYAKPTLVSSSQGFISKENVTTFKRSIFIHNAKAQMLTLTVLDQVPVSEDERLRVNVVNPKGLREGGEAVKTGTPGAQNLNDKWGTAMAVMKVAGNGEVSYTVKLEKGRSCKLPLEYEVKLPAGEKIWGLT</sequence>
<feature type="compositionally biased region" description="Basic and acidic residues" evidence="2">
    <location>
        <begin position="1"/>
        <end position="20"/>
    </location>
</feature>
<keyword evidence="6" id="KW-1185">Reference proteome</keyword>
<protein>
    <recommendedName>
        <fullName evidence="7">DUF4139 domain-containing protein</fullName>
    </recommendedName>
</protein>